<accession>A0AAV3RN65</accession>
<keyword evidence="3" id="KW-1185">Reference proteome</keyword>
<dbReference type="EMBL" id="BAABME010010899">
    <property type="protein sequence ID" value="GAA0182877.1"/>
    <property type="molecule type" value="Genomic_DNA"/>
</dbReference>
<dbReference type="Proteomes" id="UP001454036">
    <property type="component" value="Unassembled WGS sequence"/>
</dbReference>
<feature type="region of interest" description="Disordered" evidence="1">
    <location>
        <begin position="1"/>
        <end position="95"/>
    </location>
</feature>
<organism evidence="2 3">
    <name type="scientific">Lithospermum erythrorhizon</name>
    <name type="common">Purple gromwell</name>
    <name type="synonym">Lithospermum officinale var. erythrorhizon</name>
    <dbReference type="NCBI Taxonomy" id="34254"/>
    <lineage>
        <taxon>Eukaryota</taxon>
        <taxon>Viridiplantae</taxon>
        <taxon>Streptophyta</taxon>
        <taxon>Embryophyta</taxon>
        <taxon>Tracheophyta</taxon>
        <taxon>Spermatophyta</taxon>
        <taxon>Magnoliopsida</taxon>
        <taxon>eudicotyledons</taxon>
        <taxon>Gunneridae</taxon>
        <taxon>Pentapetalae</taxon>
        <taxon>asterids</taxon>
        <taxon>lamiids</taxon>
        <taxon>Boraginales</taxon>
        <taxon>Boraginaceae</taxon>
        <taxon>Boraginoideae</taxon>
        <taxon>Lithospermeae</taxon>
        <taxon>Lithospermum</taxon>
    </lineage>
</organism>
<protein>
    <submittedName>
        <fullName evidence="2">Uncharacterized protein</fullName>
    </submittedName>
</protein>
<reference evidence="2 3" key="1">
    <citation type="submission" date="2024-01" db="EMBL/GenBank/DDBJ databases">
        <title>The complete chloroplast genome sequence of Lithospermum erythrorhizon: insights into the phylogenetic relationship among Boraginaceae species and the maternal lineages of purple gromwells.</title>
        <authorList>
            <person name="Okada T."/>
            <person name="Watanabe K."/>
        </authorList>
    </citation>
    <scope>NUCLEOTIDE SEQUENCE [LARGE SCALE GENOMIC DNA]</scope>
</reference>
<evidence type="ECO:0000313" key="3">
    <source>
        <dbReference type="Proteomes" id="UP001454036"/>
    </source>
</evidence>
<proteinExistence type="predicted"/>
<dbReference type="AlphaFoldDB" id="A0AAV3RN65"/>
<name>A0AAV3RN65_LITER</name>
<gene>
    <name evidence="2" type="ORF">LIER_30448</name>
</gene>
<evidence type="ECO:0000313" key="2">
    <source>
        <dbReference type="EMBL" id="GAA0182877.1"/>
    </source>
</evidence>
<comment type="caution">
    <text evidence="2">The sequence shown here is derived from an EMBL/GenBank/DDBJ whole genome shotgun (WGS) entry which is preliminary data.</text>
</comment>
<sequence length="178" mass="19273">MARTKRTIRRMSPPPKRAKSAGGVKFASPSSSPPPHSSSFRPVVGLLPPRPTPDEAMHHAPTPLLDQGIKKSGSAGGGTIGPSWQSQHLPLGHGPVGPRFEERDVANRAALAARHEREGLRLAYFQDSPLRCRHIGATVLLDFVLNFQDQAPTLLALAEEYRCDSPRGGWIIPGPFLL</sequence>
<evidence type="ECO:0000256" key="1">
    <source>
        <dbReference type="SAM" id="MobiDB-lite"/>
    </source>
</evidence>